<dbReference type="Gene3D" id="3.30.60.60">
    <property type="entry name" value="N-acetyl transferase-like"/>
    <property type="match status" value="1"/>
</dbReference>
<dbReference type="CDD" id="cd04301">
    <property type="entry name" value="NAT_SF"/>
    <property type="match status" value="1"/>
</dbReference>
<dbReference type="InterPro" id="IPR040706">
    <property type="entry name" value="Zf-MYST"/>
</dbReference>
<evidence type="ECO:0000256" key="12">
    <source>
        <dbReference type="SAM" id="MobiDB-lite"/>
    </source>
</evidence>
<evidence type="ECO:0000256" key="7">
    <source>
        <dbReference type="ARBA" id="ARBA00022833"/>
    </source>
</evidence>
<dbReference type="AlphaFoldDB" id="A0AAD4X4I6"/>
<dbReference type="InterPro" id="IPR016181">
    <property type="entry name" value="Acyl_CoA_acyltransferase"/>
</dbReference>
<dbReference type="PANTHER" id="PTHR10615:SF161">
    <property type="entry name" value="HISTONE ACETYLTRANSFERASE KAT7"/>
    <property type="match status" value="1"/>
</dbReference>
<dbReference type="Gene3D" id="3.40.630.30">
    <property type="match status" value="1"/>
</dbReference>
<dbReference type="InterPro" id="IPR016197">
    <property type="entry name" value="Chromo-like_dom_sf"/>
</dbReference>
<evidence type="ECO:0000313" key="15">
    <source>
        <dbReference type="Proteomes" id="UP001202328"/>
    </source>
</evidence>
<dbReference type="FunFam" id="3.30.60.60:FF:000001">
    <property type="entry name" value="Histone acetyltransferase"/>
    <property type="match status" value="1"/>
</dbReference>
<dbReference type="Pfam" id="PF01853">
    <property type="entry name" value="MOZ_SAS"/>
    <property type="match status" value="1"/>
</dbReference>
<evidence type="ECO:0000256" key="8">
    <source>
        <dbReference type="ARBA" id="ARBA00022853"/>
    </source>
</evidence>
<keyword evidence="15" id="KW-1185">Reference proteome</keyword>
<evidence type="ECO:0000256" key="1">
    <source>
        <dbReference type="ARBA" id="ARBA00004123"/>
    </source>
</evidence>
<dbReference type="SUPFAM" id="SSF54160">
    <property type="entry name" value="Chromo domain-like"/>
    <property type="match status" value="1"/>
</dbReference>
<evidence type="ECO:0000313" key="14">
    <source>
        <dbReference type="EMBL" id="KAI3842236.1"/>
    </source>
</evidence>
<evidence type="ECO:0000256" key="6">
    <source>
        <dbReference type="ARBA" id="ARBA00022771"/>
    </source>
</evidence>
<dbReference type="InterPro" id="IPR025995">
    <property type="entry name" value="Tudor-knot"/>
</dbReference>
<name>A0AAD4X4I6_9MAGN</name>
<keyword evidence="6" id="KW-0863">Zinc-finger</keyword>
<evidence type="ECO:0000256" key="11">
    <source>
        <dbReference type="RuleBase" id="RU361211"/>
    </source>
</evidence>
<accession>A0AAD4X4I6</accession>
<keyword evidence="9" id="KW-0007">Acetylation</keyword>
<evidence type="ECO:0000256" key="10">
    <source>
        <dbReference type="ARBA" id="ARBA00023242"/>
    </source>
</evidence>
<protein>
    <recommendedName>
        <fullName evidence="3 11">Histone acetyltransferase</fullName>
        <ecNumber evidence="3 11">2.3.1.48</ecNumber>
    </recommendedName>
</protein>
<proteinExistence type="inferred from homology"/>
<dbReference type="GO" id="GO:0005634">
    <property type="term" value="C:nucleus"/>
    <property type="evidence" value="ECO:0007669"/>
    <property type="project" value="UniProtKB-SubCell"/>
</dbReference>
<evidence type="ECO:0000256" key="3">
    <source>
        <dbReference type="ARBA" id="ARBA00013184"/>
    </source>
</evidence>
<dbReference type="PANTHER" id="PTHR10615">
    <property type="entry name" value="HISTONE ACETYLTRANSFERASE"/>
    <property type="match status" value="1"/>
</dbReference>
<sequence>MESSTSSKTRTKTHKGKPSEDILPGNLLNCRRIKDGNFHLAKIIQKRNLIGGGVGDFEYYVNYIDLNRRNDEWVKFERFDLKSLKPDIEPVEPEELAGVRTVECIELRRHEIKTWYSSPIPLEFEDCRRLHVCEFCFTFKNSRSQLKKHKKDCQIRDPPGHEIYRDGNLSVFQIDGATNTEYCDNLCYLAKMFLDIKGNLGRTENKMFYVLIVHDDLGYDMVAYFSKVKLVMESYNVSRILTLPPYQRRGYGTFLIGLAHEVAKWEKVKMGGVKSQLSDLALSCYRKYWNRVLLRVLKQHKGGPLSILDLSEKTAIHPEDVTATLKQLNLLELDRENRRYNVITDAASLARHDIYSTETEIVDFPDYTKNLDSYFDPCPDFDAAKMITWLHPQTEEEED</sequence>
<feature type="domain" description="MYST-type HAT" evidence="13">
    <location>
        <begin position="97"/>
        <end position="357"/>
    </location>
</feature>
<dbReference type="InterPro" id="IPR002717">
    <property type="entry name" value="HAT_MYST-type"/>
</dbReference>
<reference evidence="14" key="1">
    <citation type="submission" date="2022-04" db="EMBL/GenBank/DDBJ databases">
        <title>A functionally conserved STORR gene fusion in Papaver species that diverged 16.8 million years ago.</title>
        <authorList>
            <person name="Catania T."/>
        </authorList>
    </citation>
    <scope>NUCLEOTIDE SEQUENCE</scope>
    <source>
        <strain evidence="14">S-188037</strain>
    </source>
</reference>
<comment type="similarity">
    <text evidence="2 11">Belongs to the MYST (SAS/MOZ) family.</text>
</comment>
<evidence type="ECO:0000256" key="2">
    <source>
        <dbReference type="ARBA" id="ARBA00010107"/>
    </source>
</evidence>
<dbReference type="EC" id="2.3.1.48" evidence="3 11"/>
<dbReference type="Gene3D" id="2.30.30.140">
    <property type="match status" value="1"/>
</dbReference>
<dbReference type="GO" id="GO:0006357">
    <property type="term" value="P:regulation of transcription by RNA polymerase II"/>
    <property type="evidence" value="ECO:0007669"/>
    <property type="project" value="TreeGrafter"/>
</dbReference>
<comment type="caution">
    <text evidence="14">The sequence shown here is derived from an EMBL/GenBank/DDBJ whole genome shotgun (WGS) entry which is preliminary data.</text>
</comment>
<dbReference type="Gene3D" id="1.10.10.10">
    <property type="entry name" value="Winged helix-like DNA-binding domain superfamily/Winged helix DNA-binding domain"/>
    <property type="match status" value="1"/>
</dbReference>
<dbReference type="GO" id="GO:0000785">
    <property type="term" value="C:chromatin"/>
    <property type="evidence" value="ECO:0007669"/>
    <property type="project" value="TreeGrafter"/>
</dbReference>
<evidence type="ECO:0000256" key="9">
    <source>
        <dbReference type="ARBA" id="ARBA00022990"/>
    </source>
</evidence>
<dbReference type="InterPro" id="IPR050603">
    <property type="entry name" value="MYST_HAT"/>
</dbReference>
<evidence type="ECO:0000256" key="5">
    <source>
        <dbReference type="ARBA" id="ARBA00022723"/>
    </source>
</evidence>
<feature type="region of interest" description="Disordered" evidence="12">
    <location>
        <begin position="1"/>
        <end position="23"/>
    </location>
</feature>
<dbReference type="Proteomes" id="UP001202328">
    <property type="component" value="Unassembled WGS sequence"/>
</dbReference>
<evidence type="ECO:0000256" key="4">
    <source>
        <dbReference type="ARBA" id="ARBA00022679"/>
    </source>
</evidence>
<dbReference type="EMBL" id="JAJJMB010017069">
    <property type="protein sequence ID" value="KAI3842236.1"/>
    <property type="molecule type" value="Genomic_DNA"/>
</dbReference>
<dbReference type="GO" id="GO:0003712">
    <property type="term" value="F:transcription coregulator activity"/>
    <property type="evidence" value="ECO:0007669"/>
    <property type="project" value="TreeGrafter"/>
</dbReference>
<keyword evidence="10 11" id="KW-0539">Nucleus</keyword>
<comment type="catalytic activity">
    <reaction evidence="11">
        <text>L-lysyl-[protein] + acetyl-CoA = N(6)-acetyl-L-lysyl-[protein] + CoA + H(+)</text>
        <dbReference type="Rhea" id="RHEA:45948"/>
        <dbReference type="Rhea" id="RHEA-COMP:9752"/>
        <dbReference type="Rhea" id="RHEA-COMP:10731"/>
        <dbReference type="ChEBI" id="CHEBI:15378"/>
        <dbReference type="ChEBI" id="CHEBI:29969"/>
        <dbReference type="ChEBI" id="CHEBI:57287"/>
        <dbReference type="ChEBI" id="CHEBI:57288"/>
        <dbReference type="ChEBI" id="CHEBI:61930"/>
        <dbReference type="EC" id="2.3.1.48"/>
    </reaction>
</comment>
<dbReference type="PROSITE" id="PS51726">
    <property type="entry name" value="MYST_HAT"/>
    <property type="match status" value="1"/>
</dbReference>
<dbReference type="GO" id="GO:0008270">
    <property type="term" value="F:zinc ion binding"/>
    <property type="evidence" value="ECO:0007669"/>
    <property type="project" value="UniProtKB-KW"/>
</dbReference>
<dbReference type="Pfam" id="PF11717">
    <property type="entry name" value="Tudor-knot"/>
    <property type="match status" value="1"/>
</dbReference>
<dbReference type="Pfam" id="PF17772">
    <property type="entry name" value="zf-MYST"/>
    <property type="match status" value="1"/>
</dbReference>
<dbReference type="GO" id="GO:0004402">
    <property type="term" value="F:histone acetyltransferase activity"/>
    <property type="evidence" value="ECO:0007669"/>
    <property type="project" value="InterPro"/>
</dbReference>
<dbReference type="InterPro" id="IPR036388">
    <property type="entry name" value="WH-like_DNA-bd_sf"/>
</dbReference>
<evidence type="ECO:0000259" key="13">
    <source>
        <dbReference type="PROSITE" id="PS51726"/>
    </source>
</evidence>
<gene>
    <name evidence="14" type="ORF">MKW98_026026</name>
</gene>
<dbReference type="GO" id="GO:0003682">
    <property type="term" value="F:chromatin binding"/>
    <property type="evidence" value="ECO:0007669"/>
    <property type="project" value="TreeGrafter"/>
</dbReference>
<keyword evidence="7" id="KW-0862">Zinc</keyword>
<comment type="subcellular location">
    <subcellularLocation>
        <location evidence="1 11">Nucleus</location>
    </subcellularLocation>
</comment>
<keyword evidence="4" id="KW-0808">Transferase</keyword>
<keyword evidence="8" id="KW-0156">Chromatin regulator</keyword>
<organism evidence="14 15">
    <name type="scientific">Papaver atlanticum</name>
    <dbReference type="NCBI Taxonomy" id="357466"/>
    <lineage>
        <taxon>Eukaryota</taxon>
        <taxon>Viridiplantae</taxon>
        <taxon>Streptophyta</taxon>
        <taxon>Embryophyta</taxon>
        <taxon>Tracheophyta</taxon>
        <taxon>Spermatophyta</taxon>
        <taxon>Magnoliopsida</taxon>
        <taxon>Ranunculales</taxon>
        <taxon>Papaveraceae</taxon>
        <taxon>Papaveroideae</taxon>
        <taxon>Papaver</taxon>
    </lineage>
</organism>
<dbReference type="SUPFAM" id="SSF55729">
    <property type="entry name" value="Acyl-CoA N-acyltransferases (Nat)"/>
    <property type="match status" value="1"/>
</dbReference>
<keyword evidence="5" id="KW-0479">Metal-binding</keyword>